<dbReference type="CDD" id="cd11524">
    <property type="entry name" value="SYLF"/>
    <property type="match status" value="1"/>
</dbReference>
<accession>A0A4R6TS40</accession>
<dbReference type="EMBL" id="SNYI01000001">
    <property type="protein sequence ID" value="TDQ33147.1"/>
    <property type="molecule type" value="Genomic_DNA"/>
</dbReference>
<reference evidence="4 5" key="1">
    <citation type="submission" date="2019-03" db="EMBL/GenBank/DDBJ databases">
        <title>Genomic Encyclopedia of Archaeal and Bacterial Type Strains, Phase II (KMG-II): from individual species to whole genera.</title>
        <authorList>
            <person name="Goeker M."/>
        </authorList>
    </citation>
    <scope>NUCLEOTIDE SEQUENCE [LARGE SCALE GENOMIC DNA]</scope>
    <source>
        <strain evidence="4 5">DSM 18435</strain>
    </source>
</reference>
<keyword evidence="2" id="KW-1133">Transmembrane helix</keyword>
<dbReference type="Proteomes" id="UP000295468">
    <property type="component" value="Unassembled WGS sequence"/>
</dbReference>
<sequence length="219" mass="23529">MDNDGLSMRLWVILSLLTQTQIIMKQIKNIIIITALLIGAIGLAQSDKDAELMKDVEKAKQTLLSTNPDIQVYFDNSAGYVIFPNVGKGGFIVGGAAGNGIVFENGQAIGVANLKKLTVGLQAGGASIIEAIFFETQEDLDSFKHEDFEFSAGVSAVALKSGKSYSAKYDDGVKVFTHSKAGLMADASVGGQRFDYHDFGNAAKDGDDDDEDDEDDYRK</sequence>
<feature type="compositionally biased region" description="Acidic residues" evidence="1">
    <location>
        <begin position="206"/>
        <end position="219"/>
    </location>
</feature>
<evidence type="ECO:0000313" key="4">
    <source>
        <dbReference type="EMBL" id="TDQ33147.1"/>
    </source>
</evidence>
<name>A0A4R6TS40_9FLAO</name>
<evidence type="ECO:0000256" key="2">
    <source>
        <dbReference type="SAM" id="Phobius"/>
    </source>
</evidence>
<dbReference type="AlphaFoldDB" id="A0A4R6TS40"/>
<keyword evidence="5" id="KW-1185">Reference proteome</keyword>
<proteinExistence type="predicted"/>
<feature type="region of interest" description="Disordered" evidence="1">
    <location>
        <begin position="200"/>
        <end position="219"/>
    </location>
</feature>
<dbReference type="InterPro" id="IPR007461">
    <property type="entry name" value="Ysc84_actin-binding"/>
</dbReference>
<gene>
    <name evidence="4" type="ORF">CLV82_0985</name>
</gene>
<evidence type="ECO:0000256" key="1">
    <source>
        <dbReference type="SAM" id="MobiDB-lite"/>
    </source>
</evidence>
<organism evidence="4 5">
    <name type="scientific">Zeaxanthinibacter enoshimensis</name>
    <dbReference type="NCBI Taxonomy" id="392009"/>
    <lineage>
        <taxon>Bacteria</taxon>
        <taxon>Pseudomonadati</taxon>
        <taxon>Bacteroidota</taxon>
        <taxon>Flavobacteriia</taxon>
        <taxon>Flavobacteriales</taxon>
        <taxon>Flavobacteriaceae</taxon>
        <taxon>Zeaxanthinibacter</taxon>
    </lineage>
</organism>
<dbReference type="Pfam" id="PF04366">
    <property type="entry name" value="Ysc84"/>
    <property type="match status" value="1"/>
</dbReference>
<evidence type="ECO:0000259" key="3">
    <source>
        <dbReference type="Pfam" id="PF04366"/>
    </source>
</evidence>
<feature type="domain" description="Ysc84 actin-binding" evidence="3">
    <location>
        <begin position="116"/>
        <end position="197"/>
    </location>
</feature>
<evidence type="ECO:0000313" key="5">
    <source>
        <dbReference type="Proteomes" id="UP000295468"/>
    </source>
</evidence>
<keyword evidence="2" id="KW-0812">Transmembrane</keyword>
<feature type="transmembrane region" description="Helical" evidence="2">
    <location>
        <begin position="26"/>
        <end position="44"/>
    </location>
</feature>
<keyword evidence="2" id="KW-0472">Membrane</keyword>
<protein>
    <recommendedName>
        <fullName evidence="3">Ysc84 actin-binding domain-containing protein</fullName>
    </recommendedName>
</protein>
<comment type="caution">
    <text evidence="4">The sequence shown here is derived from an EMBL/GenBank/DDBJ whole genome shotgun (WGS) entry which is preliminary data.</text>
</comment>